<evidence type="ECO:0000313" key="2">
    <source>
        <dbReference type="EMBL" id="VAW82971.1"/>
    </source>
</evidence>
<dbReference type="GO" id="GO:0019867">
    <property type="term" value="C:outer membrane"/>
    <property type="evidence" value="ECO:0007669"/>
    <property type="project" value="InterPro"/>
</dbReference>
<sequence>MMEDEQLRYQIPQHIDDPAMFYFLEVDEFIVMLLPIGMGIFLSFLVTGILFGIVAVIVLRKAKAKAGRGFVRHAAFWYLPSSFIYKLRTLPPSYIREWR</sequence>
<keyword evidence="1" id="KW-0812">Transmembrane</keyword>
<evidence type="ECO:0000256" key="1">
    <source>
        <dbReference type="SAM" id="Phobius"/>
    </source>
</evidence>
<reference evidence="2" key="1">
    <citation type="submission" date="2018-06" db="EMBL/GenBank/DDBJ databases">
        <authorList>
            <person name="Zhirakovskaya E."/>
        </authorList>
    </citation>
    <scope>NUCLEOTIDE SEQUENCE</scope>
</reference>
<gene>
    <name evidence="2" type="ORF">MNBD_GAMMA12-3097</name>
</gene>
<accession>A0A3B0YU81</accession>
<dbReference type="NCBIfam" id="TIGR02762">
    <property type="entry name" value="TraL_TIGR"/>
    <property type="match status" value="1"/>
</dbReference>
<name>A0A3B0YU81_9ZZZZ</name>
<organism evidence="2">
    <name type="scientific">hydrothermal vent metagenome</name>
    <dbReference type="NCBI Taxonomy" id="652676"/>
    <lineage>
        <taxon>unclassified sequences</taxon>
        <taxon>metagenomes</taxon>
        <taxon>ecological metagenomes</taxon>
    </lineage>
</organism>
<dbReference type="EMBL" id="UOFL01000257">
    <property type="protein sequence ID" value="VAW82971.1"/>
    <property type="molecule type" value="Genomic_DNA"/>
</dbReference>
<dbReference type="InterPro" id="IPR009838">
    <property type="entry name" value="T4SS_TraL"/>
</dbReference>
<keyword evidence="1" id="KW-0472">Membrane</keyword>
<feature type="transmembrane region" description="Helical" evidence="1">
    <location>
        <begin position="29"/>
        <end position="59"/>
    </location>
</feature>
<proteinExistence type="predicted"/>
<dbReference type="Pfam" id="PF07178">
    <property type="entry name" value="TraL"/>
    <property type="match status" value="1"/>
</dbReference>
<protein>
    <recommendedName>
        <fullName evidence="3">Type IV conjugative transfer system protein TraL</fullName>
    </recommendedName>
</protein>
<keyword evidence="1" id="KW-1133">Transmembrane helix</keyword>
<dbReference type="AlphaFoldDB" id="A0A3B0YU81"/>
<evidence type="ECO:0008006" key="3">
    <source>
        <dbReference type="Google" id="ProtNLM"/>
    </source>
</evidence>